<dbReference type="Proteomes" id="UP000586827">
    <property type="component" value="Unassembled WGS sequence"/>
</dbReference>
<name>A0A849CJA1_9NOCA</name>
<organism evidence="2 3">
    <name type="scientific">Nocardia uniformis</name>
    <dbReference type="NCBI Taxonomy" id="53432"/>
    <lineage>
        <taxon>Bacteria</taxon>
        <taxon>Bacillati</taxon>
        <taxon>Actinomycetota</taxon>
        <taxon>Actinomycetes</taxon>
        <taxon>Mycobacteriales</taxon>
        <taxon>Nocardiaceae</taxon>
        <taxon>Nocardia</taxon>
    </lineage>
</organism>
<evidence type="ECO:0000256" key="1">
    <source>
        <dbReference type="SAM" id="SignalP"/>
    </source>
</evidence>
<reference evidence="2 3" key="1">
    <citation type="submission" date="2020-05" db="EMBL/GenBank/DDBJ databases">
        <title>MicrobeNet Type strains.</title>
        <authorList>
            <person name="Nicholson A.C."/>
        </authorList>
    </citation>
    <scope>NUCLEOTIDE SEQUENCE [LARGE SCALE GENOMIC DNA]</scope>
    <source>
        <strain evidence="2 3">JCM 3224</strain>
    </source>
</reference>
<keyword evidence="1" id="KW-0732">Signal</keyword>
<accession>A0A849CJA1</accession>
<comment type="caution">
    <text evidence="2">The sequence shown here is derived from an EMBL/GenBank/DDBJ whole genome shotgun (WGS) entry which is preliminary data.</text>
</comment>
<sequence length="147" mass="15217">MKSMLAAAFVATMAGVVIAAPSAQAAQTAIHTGALKSEPCHVNQTYRLRLSHSSPGADGLTFTDNGVQIPIDWQDYNMSSVDWTPTTTGQHTLRLSGDGTSGGNALITFGSSELVDLASGSGFFQAPAVTVQTTVVNASDTTTPCLR</sequence>
<feature type="chain" id="PRO_5038978012" evidence="1">
    <location>
        <begin position="20"/>
        <end position="147"/>
    </location>
</feature>
<feature type="signal peptide" evidence="1">
    <location>
        <begin position="1"/>
        <end position="19"/>
    </location>
</feature>
<gene>
    <name evidence="2" type="ORF">HLB23_31595</name>
</gene>
<proteinExistence type="predicted"/>
<dbReference type="AlphaFoldDB" id="A0A849CJA1"/>
<dbReference type="RefSeq" id="WP_157552800.1">
    <property type="nucleotide sequence ID" value="NZ_JABELX010000013.1"/>
</dbReference>
<protein>
    <submittedName>
        <fullName evidence="2">Uncharacterized protein</fullName>
    </submittedName>
</protein>
<evidence type="ECO:0000313" key="2">
    <source>
        <dbReference type="EMBL" id="NNH74341.1"/>
    </source>
</evidence>
<dbReference type="EMBL" id="JABELX010000013">
    <property type="protein sequence ID" value="NNH74341.1"/>
    <property type="molecule type" value="Genomic_DNA"/>
</dbReference>
<keyword evidence="3" id="KW-1185">Reference proteome</keyword>
<evidence type="ECO:0000313" key="3">
    <source>
        <dbReference type="Proteomes" id="UP000586827"/>
    </source>
</evidence>